<dbReference type="AlphaFoldDB" id="A0A9P6URQ1"/>
<accession>A0A9P6URQ1</accession>
<dbReference type="InterPro" id="IPR053013">
    <property type="entry name" value="LAT"/>
</dbReference>
<dbReference type="EMBL" id="JAAAIN010000309">
    <property type="protein sequence ID" value="KAG0316374.1"/>
    <property type="molecule type" value="Genomic_DNA"/>
</dbReference>
<dbReference type="PANTHER" id="PTHR34815">
    <property type="entry name" value="LYSINE ACETYLTRANSFERASE"/>
    <property type="match status" value="1"/>
</dbReference>
<sequence>MTVSTPFAHEDIQLIRAYSPDIIQQTWTNNRVEWGPSLDEETYYARERILASQEFTRDNKLQVWILVPKTFDSANPQLDLILSAVETFERPGIVASKDQGLKDVLSISVASVFTPAPYRGRGYASLMMKLLWKEIGNMKDVSFSFLYSDVGPTFYGRLGWTPKRSEEIVIPTAHIIPMQDSGSAAVGGDRSGERKSMTVEKVTDTNLSELIAADAEQVRTLLKAQIETASPSKVFIVVTPEPTCVLWLHARARFAARHILKLEQYQITEWGAKQGKSFVLWFHDLFKDQLFIIRWYLDPSDGDETARALIEAAQTEARNWRLSKVVIWNPDQSLADLLRLEIKYRDSAIPSLGLVNSTLETDNVEWVHNEKYSWC</sequence>
<reference evidence="2" key="1">
    <citation type="journal article" date="2020" name="Fungal Divers.">
        <title>Resolving the Mortierellaceae phylogeny through synthesis of multi-gene phylogenetics and phylogenomics.</title>
        <authorList>
            <person name="Vandepol N."/>
            <person name="Liber J."/>
            <person name="Desiro A."/>
            <person name="Na H."/>
            <person name="Kennedy M."/>
            <person name="Barry K."/>
            <person name="Grigoriev I.V."/>
            <person name="Miller A.N."/>
            <person name="O'Donnell K."/>
            <person name="Stajich J.E."/>
            <person name="Bonito G."/>
        </authorList>
    </citation>
    <scope>NUCLEOTIDE SEQUENCE</scope>
    <source>
        <strain evidence="2">NVP60</strain>
    </source>
</reference>
<gene>
    <name evidence="2" type="ORF">BGZ97_006976</name>
</gene>
<organism evidence="2 3">
    <name type="scientific">Linnemannia gamsii</name>
    <dbReference type="NCBI Taxonomy" id="64522"/>
    <lineage>
        <taxon>Eukaryota</taxon>
        <taxon>Fungi</taxon>
        <taxon>Fungi incertae sedis</taxon>
        <taxon>Mucoromycota</taxon>
        <taxon>Mortierellomycotina</taxon>
        <taxon>Mortierellomycetes</taxon>
        <taxon>Mortierellales</taxon>
        <taxon>Mortierellaceae</taxon>
        <taxon>Linnemannia</taxon>
    </lineage>
</organism>
<keyword evidence="3" id="KW-1185">Reference proteome</keyword>
<dbReference type="InterPro" id="IPR016181">
    <property type="entry name" value="Acyl_CoA_acyltransferase"/>
</dbReference>
<dbReference type="InterPro" id="IPR055100">
    <property type="entry name" value="GNAT_LYC1-like"/>
</dbReference>
<feature type="domain" description="LYC1 C-terminal" evidence="1">
    <location>
        <begin position="192"/>
        <end position="375"/>
    </location>
</feature>
<evidence type="ECO:0000313" key="2">
    <source>
        <dbReference type="EMBL" id="KAG0316374.1"/>
    </source>
</evidence>
<dbReference type="Proteomes" id="UP000823405">
    <property type="component" value="Unassembled WGS sequence"/>
</dbReference>
<proteinExistence type="predicted"/>
<dbReference type="SUPFAM" id="SSF55729">
    <property type="entry name" value="Acyl-CoA N-acyltransferases (Nat)"/>
    <property type="match status" value="1"/>
</dbReference>
<dbReference type="Pfam" id="PF22998">
    <property type="entry name" value="GNAT_LYC1-like"/>
    <property type="match status" value="1"/>
</dbReference>
<dbReference type="OrthoDB" id="2020070at2759"/>
<evidence type="ECO:0000313" key="3">
    <source>
        <dbReference type="Proteomes" id="UP000823405"/>
    </source>
</evidence>
<evidence type="ECO:0000259" key="1">
    <source>
        <dbReference type="Pfam" id="PF22998"/>
    </source>
</evidence>
<protein>
    <recommendedName>
        <fullName evidence="1">LYC1 C-terminal domain-containing protein</fullName>
    </recommendedName>
</protein>
<dbReference type="PANTHER" id="PTHR34815:SF2">
    <property type="entry name" value="N-ACETYLTRANSFERASE DOMAIN-CONTAINING PROTEIN"/>
    <property type="match status" value="1"/>
</dbReference>
<dbReference type="Gene3D" id="3.40.630.30">
    <property type="match status" value="1"/>
</dbReference>
<comment type="caution">
    <text evidence="2">The sequence shown here is derived from an EMBL/GenBank/DDBJ whole genome shotgun (WGS) entry which is preliminary data.</text>
</comment>
<name>A0A9P6URQ1_9FUNG</name>